<protein>
    <recommendedName>
        <fullName evidence="8 9">Cell division protein ZipA</fullName>
    </recommendedName>
</protein>
<evidence type="ECO:0000313" key="12">
    <source>
        <dbReference type="EMBL" id="OFC71760.1"/>
    </source>
</evidence>
<dbReference type="OrthoDB" id="7054914at2"/>
<comment type="subcellular location">
    <subcellularLocation>
        <location evidence="8">Cell inner membrane</location>
        <topology evidence="8">Single-pass type I membrane protein</topology>
    </subcellularLocation>
    <text evidence="8">Localizes to the Z ring in an FtsZ-dependent manner.</text>
</comment>
<feature type="compositionally biased region" description="Basic and acidic residues" evidence="10">
    <location>
        <begin position="198"/>
        <end position="208"/>
    </location>
</feature>
<organism evidence="12 13">
    <name type="scientific">Alteromonas confluentis</name>
    <dbReference type="NCBI Taxonomy" id="1656094"/>
    <lineage>
        <taxon>Bacteria</taxon>
        <taxon>Pseudomonadati</taxon>
        <taxon>Pseudomonadota</taxon>
        <taxon>Gammaproteobacteria</taxon>
        <taxon>Alteromonadales</taxon>
        <taxon>Alteromonadaceae</taxon>
        <taxon>Alteromonas/Salinimonas group</taxon>
        <taxon>Alteromonas</taxon>
    </lineage>
</organism>
<evidence type="ECO:0000256" key="5">
    <source>
        <dbReference type="ARBA" id="ARBA00022989"/>
    </source>
</evidence>
<evidence type="ECO:0000256" key="10">
    <source>
        <dbReference type="SAM" id="MobiDB-lite"/>
    </source>
</evidence>
<dbReference type="EMBL" id="MDHN01000010">
    <property type="protein sequence ID" value="OFC71760.1"/>
    <property type="molecule type" value="Genomic_DNA"/>
</dbReference>
<keyword evidence="4 8" id="KW-0812">Transmembrane</keyword>
<feature type="compositionally biased region" description="Acidic residues" evidence="10">
    <location>
        <begin position="57"/>
        <end position="67"/>
    </location>
</feature>
<evidence type="ECO:0000259" key="11">
    <source>
        <dbReference type="SMART" id="SM00771"/>
    </source>
</evidence>
<accession>A0A1E7ZE40</accession>
<keyword evidence="13" id="KW-1185">Reference proteome</keyword>
<evidence type="ECO:0000256" key="8">
    <source>
        <dbReference type="HAMAP-Rule" id="MF_00509"/>
    </source>
</evidence>
<feature type="transmembrane region" description="Helical" evidence="8">
    <location>
        <begin position="6"/>
        <end position="25"/>
    </location>
</feature>
<evidence type="ECO:0000313" key="13">
    <source>
        <dbReference type="Proteomes" id="UP000175691"/>
    </source>
</evidence>
<evidence type="ECO:0000256" key="4">
    <source>
        <dbReference type="ARBA" id="ARBA00022692"/>
    </source>
</evidence>
<dbReference type="InterPro" id="IPR036765">
    <property type="entry name" value="ZipA_FtsZ-bd_C_sf"/>
</dbReference>
<dbReference type="GO" id="GO:0043093">
    <property type="term" value="P:FtsZ-dependent cytokinesis"/>
    <property type="evidence" value="ECO:0007669"/>
    <property type="project" value="UniProtKB-UniRule"/>
</dbReference>
<comment type="similarity">
    <text evidence="8 9">Belongs to the ZipA family.</text>
</comment>
<keyword evidence="2 8" id="KW-0997">Cell inner membrane</keyword>
<name>A0A1E7ZE40_9ALTE</name>
<keyword evidence="1 8" id="KW-1003">Cell membrane</keyword>
<evidence type="ECO:0000256" key="7">
    <source>
        <dbReference type="ARBA" id="ARBA00023306"/>
    </source>
</evidence>
<dbReference type="GO" id="GO:0000917">
    <property type="term" value="P:division septum assembly"/>
    <property type="evidence" value="ECO:0007669"/>
    <property type="project" value="TreeGrafter"/>
</dbReference>
<comment type="function">
    <text evidence="8 9">Essential cell division protein that stabilizes the FtsZ protofilaments by cross-linking them and that serves as a cytoplasmic membrane anchor for the Z ring. Also required for the recruitment to the septal ring of downstream cell division proteins.</text>
</comment>
<keyword evidence="3 8" id="KW-0132">Cell division</keyword>
<feature type="compositionally biased region" description="Polar residues" evidence="10">
    <location>
        <begin position="163"/>
        <end position="178"/>
    </location>
</feature>
<dbReference type="InterPro" id="IPR007449">
    <property type="entry name" value="ZipA_FtsZ-bd_C"/>
</dbReference>
<dbReference type="PANTHER" id="PTHR38685:SF1">
    <property type="entry name" value="CELL DIVISION PROTEIN ZIPA"/>
    <property type="match status" value="1"/>
</dbReference>
<gene>
    <name evidence="8" type="primary">zipA</name>
    <name evidence="12" type="ORF">BFC18_06300</name>
</gene>
<dbReference type="SUPFAM" id="SSF64383">
    <property type="entry name" value="Cell-division protein ZipA, C-terminal domain"/>
    <property type="match status" value="1"/>
</dbReference>
<dbReference type="AlphaFoldDB" id="A0A1E7ZE40"/>
<proteinExistence type="inferred from homology"/>
<dbReference type="GO" id="GO:0032153">
    <property type="term" value="C:cell division site"/>
    <property type="evidence" value="ECO:0007669"/>
    <property type="project" value="UniProtKB-UniRule"/>
</dbReference>
<evidence type="ECO:0000256" key="3">
    <source>
        <dbReference type="ARBA" id="ARBA00022618"/>
    </source>
</evidence>
<keyword evidence="5 8" id="KW-1133">Transmembrane helix</keyword>
<feature type="compositionally biased region" description="Basic and acidic residues" evidence="10">
    <location>
        <begin position="34"/>
        <end position="56"/>
    </location>
</feature>
<evidence type="ECO:0000256" key="9">
    <source>
        <dbReference type="RuleBase" id="RU003612"/>
    </source>
</evidence>
<evidence type="ECO:0000256" key="2">
    <source>
        <dbReference type="ARBA" id="ARBA00022519"/>
    </source>
</evidence>
<dbReference type="Pfam" id="PF04354">
    <property type="entry name" value="ZipA_C"/>
    <property type="match status" value="1"/>
</dbReference>
<comment type="caution">
    <text evidence="12">The sequence shown here is derived from an EMBL/GenBank/DDBJ whole genome shotgun (WGS) entry which is preliminary data.</text>
</comment>
<dbReference type="Gene3D" id="3.30.1400.10">
    <property type="entry name" value="ZipA, C-terminal FtsZ-binding domain"/>
    <property type="match status" value="1"/>
</dbReference>
<dbReference type="Proteomes" id="UP000175691">
    <property type="component" value="Unassembled WGS sequence"/>
</dbReference>
<feature type="region of interest" description="Disordered" evidence="10">
    <location>
        <begin position="31"/>
        <end position="230"/>
    </location>
</feature>
<dbReference type="GO" id="GO:0005886">
    <property type="term" value="C:plasma membrane"/>
    <property type="evidence" value="ECO:0007669"/>
    <property type="project" value="UniProtKB-SubCell"/>
</dbReference>
<dbReference type="HAMAP" id="MF_00509">
    <property type="entry name" value="ZipA"/>
    <property type="match status" value="1"/>
</dbReference>
<evidence type="ECO:0000256" key="1">
    <source>
        <dbReference type="ARBA" id="ARBA00022475"/>
    </source>
</evidence>
<evidence type="ECO:0000256" key="6">
    <source>
        <dbReference type="ARBA" id="ARBA00023136"/>
    </source>
</evidence>
<keyword evidence="6 8" id="KW-0472">Membrane</keyword>
<dbReference type="NCBIfam" id="TIGR02205">
    <property type="entry name" value="septum_zipA"/>
    <property type="match status" value="1"/>
</dbReference>
<comment type="subunit">
    <text evidence="8">Interacts with FtsZ via their C-terminal domains.</text>
</comment>
<dbReference type="PANTHER" id="PTHR38685">
    <property type="entry name" value="CELL DIVISION PROTEIN ZIPA"/>
    <property type="match status" value="1"/>
</dbReference>
<feature type="domain" description="ZipA C-terminal FtsZ-binding" evidence="11">
    <location>
        <begin position="256"/>
        <end position="386"/>
    </location>
</feature>
<dbReference type="SMART" id="SM00771">
    <property type="entry name" value="ZipA_C"/>
    <property type="match status" value="1"/>
</dbReference>
<reference evidence="12 13" key="1">
    <citation type="submission" date="2016-08" db="EMBL/GenBank/DDBJ databases">
        <authorList>
            <person name="Seilhamer J.J."/>
        </authorList>
    </citation>
    <scope>NUCLEOTIDE SEQUENCE [LARGE SCALE GENOMIC DNA]</scope>
    <source>
        <strain evidence="12 13">KCTC 42603</strain>
    </source>
</reference>
<dbReference type="InterPro" id="IPR011919">
    <property type="entry name" value="Cell_div_ZipA"/>
</dbReference>
<sequence>MDELRLSLLIFGTCFIIAVLAHGIWKIRKNKTQTRKERIEPGQWHDDSHQRSRDVQEEWSEQDDTDEEQKNYDDLGLGEVRVVSSTKPAPTDSDITADEDFLDINPQDTSEDASPEPVKLYGSVVTNPKPHMKSGRPVNAEDLTDEGIPEPPGFLIRKDASVENHTGTTTAETEQQNPLPADDFQLDPQSVPDDGTDADDHYDSDAKRSLRKRGTVRRRQEPNFGDDQMNIDFDESQVAGAASQPAADEAPLSESEQEVLVLNVRAPEESTISGATLLPLLLTLGFKFGDQDIFHRHVNSNGKGPVLFSLANMFKPGVFDIDNLETFSTQGVSLFMILPIEGDAHQVFNMMHNAARKIADEFNAQILDGRRSVLTKQGLQQYMEKIREFERRRMITRT</sequence>
<keyword evidence="7 8" id="KW-0131">Cell cycle</keyword>
<dbReference type="STRING" id="1656094.BFC18_06300"/>
<dbReference type="RefSeq" id="WP_070124100.1">
    <property type="nucleotide sequence ID" value="NZ_MDHN01000010.1"/>
</dbReference>